<feature type="region of interest" description="Disordered" evidence="1">
    <location>
        <begin position="615"/>
        <end position="667"/>
    </location>
</feature>
<dbReference type="PATRIC" id="fig|379893.4.peg.3205"/>
<dbReference type="SUPFAM" id="SSF51126">
    <property type="entry name" value="Pectin lyase-like"/>
    <property type="match status" value="1"/>
</dbReference>
<feature type="signal peptide" evidence="2">
    <location>
        <begin position="1"/>
        <end position="27"/>
    </location>
</feature>
<dbReference type="GO" id="GO:0019867">
    <property type="term" value="C:outer membrane"/>
    <property type="evidence" value="ECO:0007669"/>
    <property type="project" value="InterPro"/>
</dbReference>
<dbReference type="Gene3D" id="2.40.128.130">
    <property type="entry name" value="Autotransporter beta-domain"/>
    <property type="match status" value="1"/>
</dbReference>
<reference evidence="4 5" key="1">
    <citation type="journal article" date="2015" name="Appl. Environ. Microbiol.">
        <title>The Enterobacterium Trabulsiella odontotermitis Presents Novel Adaptations Related to Its Association with Fungus-Growing Termites.</title>
        <authorList>
            <person name="Sapountzis P."/>
            <person name="Gruntjes T."/>
            <person name="Otani S."/>
            <person name="Estevez J."/>
            <person name="da Costa R.R."/>
            <person name="Plunkett G.3rd."/>
            <person name="Perna N.T."/>
            <person name="Poulsen M."/>
        </authorList>
    </citation>
    <scope>NUCLEOTIDE SEQUENCE [LARGE SCALE GENOMIC DNA]</scope>
    <source>
        <strain evidence="4 5">12</strain>
    </source>
</reference>
<dbReference type="InterPro" id="IPR011050">
    <property type="entry name" value="Pectin_lyase_fold/virulence"/>
</dbReference>
<dbReference type="InterPro" id="IPR006315">
    <property type="entry name" value="OM_autotransptr_brl_dom"/>
</dbReference>
<evidence type="ECO:0000256" key="1">
    <source>
        <dbReference type="SAM" id="MobiDB-lite"/>
    </source>
</evidence>
<feature type="compositionally biased region" description="Pro residues" evidence="1">
    <location>
        <begin position="622"/>
        <end position="643"/>
    </location>
</feature>
<dbReference type="PROSITE" id="PS51208">
    <property type="entry name" value="AUTOTRANSPORTER"/>
    <property type="match status" value="1"/>
</dbReference>
<proteinExistence type="predicted"/>
<organism evidence="4 5">
    <name type="scientific">Trabulsiella odontotermitis</name>
    <dbReference type="NCBI Taxonomy" id="379893"/>
    <lineage>
        <taxon>Bacteria</taxon>
        <taxon>Pseudomonadati</taxon>
        <taxon>Pseudomonadota</taxon>
        <taxon>Gammaproteobacteria</taxon>
        <taxon>Enterobacterales</taxon>
        <taxon>Enterobacteriaceae</taxon>
        <taxon>Trabulsiella</taxon>
    </lineage>
</organism>
<gene>
    <name evidence="4" type="ORF">GM31_15770</name>
</gene>
<evidence type="ECO:0000313" key="4">
    <source>
        <dbReference type="EMBL" id="KNC94184.1"/>
    </source>
</evidence>
<dbReference type="Pfam" id="PF03797">
    <property type="entry name" value="Autotransporter"/>
    <property type="match status" value="1"/>
</dbReference>
<dbReference type="AlphaFoldDB" id="A0A0L0GZL5"/>
<dbReference type="CDD" id="cd01344">
    <property type="entry name" value="PL2_Passenger_AT"/>
    <property type="match status" value="1"/>
</dbReference>
<name>A0A0L0GZL5_9ENTR</name>
<comment type="caution">
    <text evidence="4">The sequence shown here is derived from an EMBL/GenBank/DDBJ whole genome shotgun (WGS) entry which is preliminary data.</text>
</comment>
<accession>A0A0L0GZL5</accession>
<dbReference type="Proteomes" id="UP000037393">
    <property type="component" value="Unassembled WGS sequence"/>
</dbReference>
<dbReference type="InterPro" id="IPR012332">
    <property type="entry name" value="Autotransporter_pectin_lyase_C"/>
</dbReference>
<keyword evidence="2" id="KW-0732">Signal</keyword>
<dbReference type="EMBL" id="JNGI01000031">
    <property type="protein sequence ID" value="KNC94184.1"/>
    <property type="molecule type" value="Genomic_DNA"/>
</dbReference>
<dbReference type="Pfam" id="PF18883">
    <property type="entry name" value="AC_1"/>
    <property type="match status" value="1"/>
</dbReference>
<evidence type="ECO:0000259" key="3">
    <source>
        <dbReference type="PROSITE" id="PS51208"/>
    </source>
</evidence>
<sequence>MPYPKKYSQIAVAVSAALASMVFTAQASYINFDSLPATGLVTDLPAEIQALIPAGANTSFAKNTSTPNYVYKWDTGSIPVYGNGLTLNGPGMEAFEHTVMVLQNSATGSPGVIFGDDLTIKTQSKVAANAGKDVDGIRSHGNNTPNNPMFVITGDRTTILVDGYSGDGINAGYNSYNIISGGYGSANIYVGNELYIKTSGYEGRGISVNAVRNSSSVKNQVIVGDLAHIVTTGDRAEGIRTGQNGSYVQLGDKATIETSGSTAHAVYAGSSSKIDIGNEATFKTSGDGANAVEAYSSSTLNVGDDATITIEGPNSSAVYAYSAATASIGDNATLSVDGASSHGVYAYYNNATVNVGDNVDITVNGTTKSSAYGAKTPSGLYAITRGKINLAGGAAITMAGTNSDQVYAMNAEGGGVIDASTGGRFTIDGDILANGGVAASGSTPAQISTITLNMLDGSVWDGASYIQTVTAGTGVIDLAMTNATWNMTDSSTVTNLTLNDGSTVNFQHAADTWQTLTVNNDFVGNGGTVRFNTVLFDDTSETDLMHVLGNTSGNAKVAVENIGGTGSQTIEGIKIIQVDGTSDGVFAKAGRIVAGAYDYDVVKKGNDWFLTSELTPEEPVDPVDPPVDPVDPVDPPVDPVDPVDPPEDPVKPVPPPTPASPEKPRQVRPEAGSYLANNYAANTLFMTRLHDRLGETQYTDVLTGEEKVTSMWMRNVGNHNRFKDSSGSLDTRSNSYVLQIGGDLAQWSTDGLDRWHLGAMAGYANSSNRTKSKLNGYASRGEVSGYSIGLYGTWYANEADKTGTYVDTWALYNWFNNKVTGQARPTEEYDSSGLTASVEAGYTFNVGESENFNYWIQPKAQLVWMDVQADDHREKNGTRIKDETDGNLLTRLGVRAQMNSKQPEGVENARGFQPFIEANWIHNTQDQSVRMDDVSVDMRGAKNIGELKIGVEGQITPRLTMWGNVAQQVGEKSYSNTQGMLGVKYSF</sequence>
<dbReference type="InterPro" id="IPR043990">
    <property type="entry name" value="AC_1"/>
</dbReference>
<evidence type="ECO:0000313" key="5">
    <source>
        <dbReference type="Proteomes" id="UP000037393"/>
    </source>
</evidence>
<dbReference type="InterPro" id="IPR005546">
    <property type="entry name" value="Autotransporte_beta"/>
</dbReference>
<feature type="domain" description="Autotransporter" evidence="3">
    <location>
        <begin position="704"/>
        <end position="987"/>
    </location>
</feature>
<protein>
    <submittedName>
        <fullName evidence="4">Autotransport protein MisL</fullName>
    </submittedName>
</protein>
<dbReference type="PANTHER" id="PTHR12338">
    <property type="entry name" value="AUTOTRANSPORTER"/>
    <property type="match status" value="1"/>
</dbReference>
<dbReference type="RefSeq" id="WP_049856578.1">
    <property type="nucleotide sequence ID" value="NZ_JNGI01000031.1"/>
</dbReference>
<evidence type="ECO:0000256" key="2">
    <source>
        <dbReference type="SAM" id="SignalP"/>
    </source>
</evidence>
<dbReference type="SMART" id="SM00869">
    <property type="entry name" value="Autotransporter"/>
    <property type="match status" value="1"/>
</dbReference>
<dbReference type="InterPro" id="IPR036709">
    <property type="entry name" value="Autotransporte_beta_dom_sf"/>
</dbReference>
<feature type="chain" id="PRO_5005539529" evidence="2">
    <location>
        <begin position="28"/>
        <end position="987"/>
    </location>
</feature>
<dbReference type="SUPFAM" id="SSF103515">
    <property type="entry name" value="Autotransporter"/>
    <property type="match status" value="1"/>
</dbReference>
<dbReference type="NCBIfam" id="TIGR01414">
    <property type="entry name" value="autotrans_barl"/>
    <property type="match status" value="1"/>
</dbReference>
<dbReference type="STRING" id="379893.GCA_001297775_01535"/>
<dbReference type="PANTHER" id="PTHR12338:SF5">
    <property type="entry name" value="ANTIGEN 43-RELATED"/>
    <property type="match status" value="1"/>
</dbReference>
<dbReference type="Gene3D" id="2.160.20.20">
    <property type="match status" value="1"/>
</dbReference>
<feature type="compositionally biased region" description="Pro residues" evidence="1">
    <location>
        <begin position="651"/>
        <end position="661"/>
    </location>
</feature>
<keyword evidence="5" id="KW-1185">Reference proteome</keyword>
<dbReference type="InterPro" id="IPR050909">
    <property type="entry name" value="Bact_Autotransporter_VF"/>
</dbReference>
<dbReference type="OrthoDB" id="6053567at2"/>